<reference evidence="2" key="1">
    <citation type="submission" date="2013-08" db="EMBL/GenBank/DDBJ databases">
        <title>Oryza genome evolution.</title>
        <authorList>
            <person name="Wing R.A."/>
            <person name="Panaud O."/>
            <person name="Oliveira A.C."/>
        </authorList>
    </citation>
    <scope>NUCLEOTIDE SEQUENCE</scope>
</reference>
<feature type="compositionally biased region" description="Basic and acidic residues" evidence="1">
    <location>
        <begin position="1"/>
        <end position="12"/>
    </location>
</feature>
<feature type="compositionally biased region" description="Basic and acidic residues" evidence="1">
    <location>
        <begin position="116"/>
        <end position="130"/>
    </location>
</feature>
<accession>A0A0D9Y3I9</accession>
<reference evidence="2" key="2">
    <citation type="submission" date="2015-04" db="UniProtKB">
        <authorList>
            <consortium name="EnsemblPlants"/>
        </authorList>
    </citation>
    <scope>IDENTIFICATION</scope>
</reference>
<dbReference type="HOGENOM" id="CLU_1941358_0_0_1"/>
<name>A0A0D9Y3I9_9ORYZ</name>
<keyword evidence="3" id="KW-1185">Reference proteome</keyword>
<reference evidence="2" key="3">
    <citation type="submission" date="2018-05" db="EMBL/GenBank/DDBJ databases">
        <title>OgluRS3 (Oryza glumaepatula Reference Sequence Version 3).</title>
        <authorList>
            <person name="Zhang J."/>
            <person name="Kudrna D."/>
            <person name="Lee S."/>
            <person name="Talag J."/>
            <person name="Welchert J."/>
            <person name="Wing R.A."/>
        </authorList>
    </citation>
    <scope>NUCLEOTIDE SEQUENCE [LARGE SCALE GENOMIC DNA]</scope>
</reference>
<protein>
    <submittedName>
        <fullName evidence="2">Uncharacterized protein</fullName>
    </submittedName>
</protein>
<feature type="region of interest" description="Disordered" evidence="1">
    <location>
        <begin position="82"/>
        <end position="130"/>
    </location>
</feature>
<evidence type="ECO:0000256" key="1">
    <source>
        <dbReference type="SAM" id="MobiDB-lite"/>
    </source>
</evidence>
<feature type="compositionally biased region" description="Basic and acidic residues" evidence="1">
    <location>
        <begin position="82"/>
        <end position="91"/>
    </location>
</feature>
<organism evidence="2">
    <name type="scientific">Oryza glumipatula</name>
    <dbReference type="NCBI Taxonomy" id="40148"/>
    <lineage>
        <taxon>Eukaryota</taxon>
        <taxon>Viridiplantae</taxon>
        <taxon>Streptophyta</taxon>
        <taxon>Embryophyta</taxon>
        <taxon>Tracheophyta</taxon>
        <taxon>Spermatophyta</taxon>
        <taxon>Magnoliopsida</taxon>
        <taxon>Liliopsida</taxon>
        <taxon>Poales</taxon>
        <taxon>Poaceae</taxon>
        <taxon>BOP clade</taxon>
        <taxon>Oryzoideae</taxon>
        <taxon>Oryzeae</taxon>
        <taxon>Oryzinae</taxon>
        <taxon>Oryza</taxon>
    </lineage>
</organism>
<dbReference type="AlphaFoldDB" id="A0A0D9Y3I9"/>
<feature type="region of interest" description="Disordered" evidence="1">
    <location>
        <begin position="1"/>
        <end position="37"/>
    </location>
</feature>
<dbReference type="Gramene" id="OGLUM01G04140.2">
    <property type="protein sequence ID" value="OGLUM01G04140.2"/>
    <property type="gene ID" value="OGLUM01G04140"/>
</dbReference>
<evidence type="ECO:0000313" key="2">
    <source>
        <dbReference type="EnsemblPlants" id="OGLUM01G04140.2"/>
    </source>
</evidence>
<dbReference type="EnsemblPlants" id="OGLUM01G04140.2">
    <property type="protein sequence ID" value="OGLUM01G04140.2"/>
    <property type="gene ID" value="OGLUM01G04140"/>
</dbReference>
<feature type="compositionally biased region" description="Low complexity" evidence="1">
    <location>
        <begin position="24"/>
        <end position="35"/>
    </location>
</feature>
<proteinExistence type="predicted"/>
<dbReference type="Proteomes" id="UP000026961">
    <property type="component" value="Chromosome 1"/>
</dbReference>
<evidence type="ECO:0000313" key="3">
    <source>
        <dbReference type="Proteomes" id="UP000026961"/>
    </source>
</evidence>
<sequence>MNSSVMEKERFSRSSAHSWSGRHGTTAAACGSGTAPVRPLSHRIAAALSYSGSVGPDASPSPGLLLLRVRRPRCPREWKRAWERKRERQWHGGETSQAATRERNKSGGSAMDDDGDGRGLRDMRERQSSF</sequence>